<evidence type="ECO:0000256" key="4">
    <source>
        <dbReference type="ARBA" id="ARBA00023172"/>
    </source>
</evidence>
<gene>
    <name evidence="6" type="ORF">QOZ95_004785</name>
</gene>
<keyword evidence="7" id="KW-1185">Reference proteome</keyword>
<dbReference type="InterPro" id="IPR012337">
    <property type="entry name" value="RNaseH-like_sf"/>
</dbReference>
<keyword evidence="4" id="KW-0233">DNA recombination</keyword>
<dbReference type="NCBIfam" id="NF033592">
    <property type="entry name" value="transpos_IS4_1"/>
    <property type="match status" value="1"/>
</dbReference>
<evidence type="ECO:0000313" key="6">
    <source>
        <dbReference type="EMBL" id="MDQ0496595.1"/>
    </source>
</evidence>
<dbReference type="EMBL" id="JAUSWA010000039">
    <property type="protein sequence ID" value="MDQ0496595.1"/>
    <property type="molecule type" value="Genomic_DNA"/>
</dbReference>
<evidence type="ECO:0000259" key="5">
    <source>
        <dbReference type="Pfam" id="PF01609"/>
    </source>
</evidence>
<evidence type="ECO:0000256" key="2">
    <source>
        <dbReference type="ARBA" id="ARBA00022578"/>
    </source>
</evidence>
<dbReference type="PANTHER" id="PTHR33258:SF1">
    <property type="entry name" value="TRANSPOSASE INSL FOR INSERTION SEQUENCE ELEMENT IS186A-RELATED"/>
    <property type="match status" value="1"/>
</dbReference>
<dbReference type="Proteomes" id="UP001242811">
    <property type="component" value="Unassembled WGS sequence"/>
</dbReference>
<comment type="caution">
    <text evidence="6">The sequence shown here is derived from an EMBL/GenBank/DDBJ whole genome shotgun (WGS) entry which is preliminary data.</text>
</comment>
<keyword evidence="3" id="KW-0238">DNA-binding</keyword>
<keyword evidence="2" id="KW-0815">Transposition</keyword>
<proteinExistence type="inferred from homology"/>
<feature type="domain" description="Transposase IS4-like" evidence="5">
    <location>
        <begin position="123"/>
        <end position="388"/>
    </location>
</feature>
<sequence>MNSIPLSIGEEMLLLAQQLQQHFSSTQLEELARKAGFVQRKSKYTGQDLVSLCVFLNDHVSMTPLVRLCSQLDASNHLSMSAEGLNQRFNPSAVAFLQSLFSMLLQEKISTSFSLPCECNSYFHRIRILDSTVFQLPDPYVDRYQGSGGSSHTAGMKIQLEYELKTGEFLQVDVGPGKNSDGLYGSKRAKTVEMNDLCIRDLGYFCLEDFEEMEQRGAFYVSRLKLNVRVYEQNKGVEQFKDGKVKKQSLYKEIDLEAIMNRLQSGEMVELPEVYLGLYKKFRTRLLICKLTEEQTQKRLLIRAKQEKKKNMTYKERTKRLSAINIYMTNAPDIYLKKEHVHDLYSLRWQIEILFKTWKSIFHIDRCKPIKTERFECHVYGQLIAILLSSSLMFQMRRLLLMKKKQEASEFKIICILKEYFLSLHDAMKKQADDVQRVLLQFFRMIEKSGRKSHRYEKKTVFDILGVVYECRQKDRSAA</sequence>
<name>A0ABU0L5S8_9BACL</name>
<protein>
    <recommendedName>
        <fullName evidence="5">Transposase IS4-like domain-containing protein</fullName>
    </recommendedName>
</protein>
<organism evidence="6 7">
    <name type="scientific">Paenibacillus brasilensis</name>
    <dbReference type="NCBI Taxonomy" id="128574"/>
    <lineage>
        <taxon>Bacteria</taxon>
        <taxon>Bacillati</taxon>
        <taxon>Bacillota</taxon>
        <taxon>Bacilli</taxon>
        <taxon>Bacillales</taxon>
        <taxon>Paenibacillaceae</taxon>
        <taxon>Paenibacillus</taxon>
    </lineage>
</organism>
<comment type="similarity">
    <text evidence="1">Belongs to the transposase 11 family.</text>
</comment>
<dbReference type="SUPFAM" id="SSF53098">
    <property type="entry name" value="Ribonuclease H-like"/>
    <property type="match status" value="1"/>
</dbReference>
<dbReference type="InterPro" id="IPR047952">
    <property type="entry name" value="Transpos_IS4"/>
</dbReference>
<evidence type="ECO:0000256" key="3">
    <source>
        <dbReference type="ARBA" id="ARBA00023125"/>
    </source>
</evidence>
<dbReference type="Pfam" id="PF01609">
    <property type="entry name" value="DDE_Tnp_1"/>
    <property type="match status" value="1"/>
</dbReference>
<accession>A0ABU0L5S8</accession>
<evidence type="ECO:0000256" key="1">
    <source>
        <dbReference type="ARBA" id="ARBA00010075"/>
    </source>
</evidence>
<dbReference type="InterPro" id="IPR002559">
    <property type="entry name" value="Transposase_11"/>
</dbReference>
<evidence type="ECO:0000313" key="7">
    <source>
        <dbReference type="Proteomes" id="UP001242811"/>
    </source>
</evidence>
<reference evidence="6 7" key="1">
    <citation type="submission" date="2023-07" db="EMBL/GenBank/DDBJ databases">
        <title>Genomic Encyclopedia of Type Strains, Phase IV (KMG-IV): sequencing the most valuable type-strain genomes for metagenomic binning, comparative biology and taxonomic classification.</title>
        <authorList>
            <person name="Goeker M."/>
        </authorList>
    </citation>
    <scope>NUCLEOTIDE SEQUENCE [LARGE SCALE GENOMIC DNA]</scope>
    <source>
        <strain evidence="6 7">DSM 14914</strain>
    </source>
</reference>
<dbReference type="PANTHER" id="PTHR33258">
    <property type="entry name" value="TRANSPOSASE INSL FOR INSERTION SEQUENCE ELEMENT IS186A-RELATED"/>
    <property type="match status" value="1"/>
</dbReference>